<gene>
    <name evidence="1" type="ORF">mPipKuh1_010361</name>
</gene>
<dbReference type="Proteomes" id="UP000558488">
    <property type="component" value="Unassembled WGS sequence"/>
</dbReference>
<comment type="caution">
    <text evidence="1">The sequence shown here is derived from an EMBL/GenBank/DDBJ whole genome shotgun (WGS) entry which is preliminary data.</text>
</comment>
<dbReference type="EMBL" id="JACAGB010000006">
    <property type="protein sequence ID" value="KAF6358539.1"/>
    <property type="molecule type" value="Genomic_DNA"/>
</dbReference>
<keyword evidence="2" id="KW-1185">Reference proteome</keyword>
<evidence type="ECO:0000313" key="2">
    <source>
        <dbReference type="Proteomes" id="UP000558488"/>
    </source>
</evidence>
<proteinExistence type="predicted"/>
<accession>A0A7J7Y9A5</accession>
<dbReference type="AlphaFoldDB" id="A0A7J7Y9A5"/>
<name>A0A7J7Y9A5_PIPKU</name>
<sequence>MGPGIEFATQVRVLDWELNPKPFGAQANALTTEHTSQGLVELLIGFFQLKSTWAFILLGMVYAEGTARTATISTKSTLCTLFPIFSSYDLRNTARPSTVVVQSQRRGRRATRQACSLAQALSLQRCDIKFHVCLSNIYIQPWTQNNLFFSPLSIPLPHPTLY</sequence>
<protein>
    <submittedName>
        <fullName evidence="1">Uncharacterized protein</fullName>
    </submittedName>
</protein>
<evidence type="ECO:0000313" key="1">
    <source>
        <dbReference type="EMBL" id="KAF6358539.1"/>
    </source>
</evidence>
<reference evidence="1 2" key="1">
    <citation type="journal article" date="2020" name="Nature">
        <title>Six reference-quality genomes reveal evolution of bat adaptations.</title>
        <authorList>
            <person name="Jebb D."/>
            <person name="Huang Z."/>
            <person name="Pippel M."/>
            <person name="Hughes G.M."/>
            <person name="Lavrichenko K."/>
            <person name="Devanna P."/>
            <person name="Winkler S."/>
            <person name="Jermiin L.S."/>
            <person name="Skirmuntt E.C."/>
            <person name="Katzourakis A."/>
            <person name="Burkitt-Gray L."/>
            <person name="Ray D.A."/>
            <person name="Sullivan K.A.M."/>
            <person name="Roscito J.G."/>
            <person name="Kirilenko B.M."/>
            <person name="Davalos L.M."/>
            <person name="Corthals A.P."/>
            <person name="Power M.L."/>
            <person name="Jones G."/>
            <person name="Ransome R.D."/>
            <person name="Dechmann D.K.N."/>
            <person name="Locatelli A.G."/>
            <person name="Puechmaille S.J."/>
            <person name="Fedrigo O."/>
            <person name="Jarvis E.D."/>
            <person name="Hiller M."/>
            <person name="Vernes S.C."/>
            <person name="Myers E.W."/>
            <person name="Teeling E.C."/>
        </authorList>
    </citation>
    <scope>NUCLEOTIDE SEQUENCE [LARGE SCALE GENOMIC DNA]</scope>
    <source>
        <strain evidence="1">MPipKuh1</strain>
        <tissue evidence="1">Flight muscle</tissue>
    </source>
</reference>
<organism evidence="1 2">
    <name type="scientific">Pipistrellus kuhlii</name>
    <name type="common">Kuhl's pipistrelle</name>
    <dbReference type="NCBI Taxonomy" id="59472"/>
    <lineage>
        <taxon>Eukaryota</taxon>
        <taxon>Metazoa</taxon>
        <taxon>Chordata</taxon>
        <taxon>Craniata</taxon>
        <taxon>Vertebrata</taxon>
        <taxon>Euteleostomi</taxon>
        <taxon>Mammalia</taxon>
        <taxon>Eutheria</taxon>
        <taxon>Laurasiatheria</taxon>
        <taxon>Chiroptera</taxon>
        <taxon>Yangochiroptera</taxon>
        <taxon>Vespertilionidae</taxon>
        <taxon>Pipistrellus</taxon>
    </lineage>
</organism>